<dbReference type="SMART" id="SM00838">
    <property type="entry name" value="EFG_C"/>
    <property type="match status" value="1"/>
</dbReference>
<feature type="domain" description="Ras-GEF" evidence="15">
    <location>
        <begin position="2186"/>
        <end position="2416"/>
    </location>
</feature>
<dbReference type="CDD" id="cd11883">
    <property type="entry name" value="SH3_Sdc25"/>
    <property type="match status" value="1"/>
</dbReference>
<dbReference type="FunFam" id="3.40.50.300:FF:000746">
    <property type="entry name" value="Ribosome assembly protein 1"/>
    <property type="match status" value="1"/>
</dbReference>
<evidence type="ECO:0000259" key="17">
    <source>
        <dbReference type="PROSITE" id="PS50212"/>
    </source>
</evidence>
<dbReference type="SMART" id="SM00456">
    <property type="entry name" value="WW"/>
    <property type="match status" value="2"/>
</dbReference>
<feature type="domain" description="N-terminal Ras-GEF" evidence="17">
    <location>
        <begin position="2021"/>
        <end position="2152"/>
    </location>
</feature>
<name>A0A4R0RQ59_9APHY</name>
<keyword evidence="2 12" id="KW-0728">SH3 domain</keyword>
<dbReference type="PANTHER" id="PTHR42908:SF3">
    <property type="entry name" value="ELONGATION FACTOR-LIKE GTPASE 1"/>
    <property type="match status" value="1"/>
</dbReference>
<dbReference type="CDD" id="cd04096">
    <property type="entry name" value="eEF2_snRNP_like_C"/>
    <property type="match status" value="1"/>
</dbReference>
<dbReference type="Gene3D" id="1.20.870.10">
    <property type="entry name" value="Son of sevenless (SoS) protein Chain: S domain 1"/>
    <property type="match status" value="1"/>
</dbReference>
<dbReference type="GO" id="GO:0005829">
    <property type="term" value="C:cytosol"/>
    <property type="evidence" value="ECO:0007669"/>
    <property type="project" value="TreeGrafter"/>
</dbReference>
<dbReference type="Gene3D" id="3.90.1430.10">
    <property type="entry name" value="Yeast translation eEF2 (G' domain)"/>
    <property type="match status" value="1"/>
</dbReference>
<sequence length="2433" mass="268864">MDSLLAANNVISSRLAGKIRYLDSREDEQQRGITMESSAVSLKFTVMERTPEGESSPRTYVVNMIDTPGHVDFSSEVSTASRLCDGALVLVDVIEGVCTQTITVLNQAWQDRLRPILVINKCDRLITELKLSPMEAYHHLSQLIEQVNAVMGSFFAGERMEDDLRWREERERRLAEKRESLAEEVDATVNDADEFQEKDDEDIYFAPEKGNVVFASAIDGWGFRVGKFAHLYAVKLKIKEANLRTVLWGDFYLDPKTKRVISHKHLRGRSLKPLFVQFVLENIWAVYDAVSLNPDSDRVAKIVNTLGLKILPRDLKSKDTRHLLSLVFSQWLSLSTCVIQTIVDIVPPPSAAQRIRIPKMLYPDLYEPTVEPRNALEEGLYSCDDRADASVVAFVSKMFAVPETDLPQNKKQPVTAEELRSKAKAAREARQAAEVASTTEALAKVALESSPSTPAPEPTTDAEPDAADAAPKETQECLLGFARIYSGTIKEGTTICCILPKYDHALGPAHPRNAGNFVTTVVESLYVMMGRELVQVPQVTAGNVFAIKGLEGKVWRNATLCAPSSAGVGDVSEIETFHDSLLNLGGVTRTAAPIVRVALEPAIPADMPKLISGLKLLAQADPCVETFQQQTGEHVILTAGELHLERCLKDLRERFAKIEIHASKPIVPFRETAVKGAEMVPPKFGSGKRGVINGAAGRDLVKFTIRAVPLPLEILQFLQDNLAIMKQIGRDRSARANEQAVSSEDKSSDEPLEEEIDLQGEVIKRPTIKPEEFWPALEKICSKVGSDWEDVHARLIAFGPQRAGTCLFLDARKKTDTDEDQGHAAQLMHDFENHAEAGFQLATFQGPLCAEPVEGMAYFLESIEFDLPGIEEEQQHNRMAQVTGSFISAVRDACRNGLLDWSPRLMLAMYECDIQASTDVLGKVYGVVAKRRGRIVAEEMKEGTSFFLVRALLPVVESFGFADDIRKRTSGAASPQLIFSGYELLDEDPFWVPTTEEELEDLGEKADRSNVAKGYMDSVRERKGMFVDRKIVEFAEKQRTLKRAKGFVLEPINRLLLTVADDVLVHSLATIPHSLGLIVSLAQAMATAVYGSQQPINSYMSDPSQQQQAEEQFISTFFCRALYDYQSKDASSLSFHKNDIIEVLTQLESGWWDGLLGDERGWFPSNYVVTITEQEAEAALSPAPDFTQTSSMPASLADDSILDMSRALAGPNGDANWLETDPGFSSSQRAMQQAAQPEKGREGHHNDFWVPQVSQDGRIFYVNTQTGQHSQDIPQEAEDAEGDMVALSPSSSRASPGSMGALAAASPARPIQDAGAVAGFGLPRRTRTPEPWVRRLADDGMSYYYQNTLNGQVSWSQPTTELDEAPPPAYSTAVPPPNGFNGRLPGASGSSGVPDQSISANRMRSDSAVSSSTRDRSDSVVDRSSVYSDDSDVHPFQRSRAESSASVSRHANGNAHSENVQDGTRAHDRVSLTPAEQMAQALQKVLASPPPQSPVELSDHVREAIDLVVEYLQSTGSSRTTEEAKEVDMRVLGVVTAVRNLLYVTATPSGHIPSHLYPRSQDGRSTISNQALQSHLKASHRKVAGTLSKLVLSALAMQYDPLLSVADKPNRMESDATELERSVSAFVVEVQRFREQNPSPRPADIKRLRGVFSTTNIGLGLPGAGAAANWRGYGYVAEKVAKPPSKPLNGDVVTLLKLSAGTIETKLRGLMVISHNASHQLDRFQSDGISLLSYTFTFLNSLNDINIAQHVDVDGVQASNHLQYMATVEKARVLLRTLEASIQALFDDSSSLLMMIGAHRSSSVASERERISQYEYVDALLTAIRSNLGVVIGVLDALVAVGHDQAEVGQQSYRNSIEWRRSRISVVDGNIDAIPQPLVQQEDVVDMEHAFSSQGPARSLHSLDTAGTTLYNGSSQYSESSLDMSDGVADPITPTWPQEPSEAGTLLGSSQPSPTAESFILDEVLEEESGPASSKSPPRAAKLIKLLGNDAPQHYITKLNADSKPWYLRPNYDQSEILIDPDGGVRAGTTSALVERLTAHEHGDPTFIKNFLMTFKSFMTLDDLFDLLVRRFWIQPPDNLSPPELEEWTKLKQHVIRMRVLNVFKSMVTDDDLLEKEDMYILDRMKDFAVIPDVHSFAAAKQLVILIERAQRNGDAPIKTTNPTPVTPPAPIMPKASKKLKLLDIDPTELARQLTLMEAGLYKRIRPMECLQRSRETKPGKSADNITGIIQLSNRIANWVAETILEREDSRKRAAIVKHFISVAENFSTMVAIISGLNTPPIRRLKRTWEQVNARFMTLLATCESTIDTNKNFTNYRSTLAKITPPCVPFIGVYLTTLTFINDGAEDKLAGQMVNFRKRQKAAEVIQDIKRWQAKPYNFTIVTPVGNYLEDAFNKYADGADYGDKFWEQSLMREPREREDEKMARLLQESGFL</sequence>
<dbReference type="InterPro" id="IPR057827">
    <property type="entry name" value="WW_fungi"/>
</dbReference>
<keyword evidence="7" id="KW-0342">GTP-binding</keyword>
<dbReference type="SUPFAM" id="SSF50447">
    <property type="entry name" value="Translation proteins"/>
    <property type="match status" value="1"/>
</dbReference>
<dbReference type="PROSITE" id="PS51722">
    <property type="entry name" value="G_TR_2"/>
    <property type="match status" value="1"/>
</dbReference>
<dbReference type="Proteomes" id="UP000292702">
    <property type="component" value="Unassembled WGS sequence"/>
</dbReference>
<dbReference type="InterPro" id="IPR001452">
    <property type="entry name" value="SH3_domain"/>
</dbReference>
<dbReference type="InterPro" id="IPR000651">
    <property type="entry name" value="Ras-like_Gua-exchang_fac_N"/>
</dbReference>
<dbReference type="SUPFAM" id="SSF50044">
    <property type="entry name" value="SH3-domain"/>
    <property type="match status" value="1"/>
</dbReference>
<feature type="compositionally biased region" description="Polar residues" evidence="13">
    <location>
        <begin position="1911"/>
        <end position="1923"/>
    </location>
</feature>
<feature type="domain" description="Tr-type G" evidence="18">
    <location>
        <begin position="1"/>
        <end position="243"/>
    </location>
</feature>
<dbReference type="EMBL" id="RWJN01000231">
    <property type="protein sequence ID" value="TCD64534.1"/>
    <property type="molecule type" value="Genomic_DNA"/>
</dbReference>
<evidence type="ECO:0000256" key="10">
    <source>
        <dbReference type="ARBA" id="ARBA00081809"/>
    </source>
</evidence>
<dbReference type="PANTHER" id="PTHR42908">
    <property type="entry name" value="TRANSLATION ELONGATION FACTOR-RELATED"/>
    <property type="match status" value="1"/>
</dbReference>
<evidence type="ECO:0000256" key="1">
    <source>
        <dbReference type="ARBA" id="ARBA00004496"/>
    </source>
</evidence>
<dbReference type="GO" id="GO:0043022">
    <property type="term" value="F:ribosome binding"/>
    <property type="evidence" value="ECO:0007669"/>
    <property type="project" value="TreeGrafter"/>
</dbReference>
<dbReference type="PRINTS" id="PR00452">
    <property type="entry name" value="SH3DOMAIN"/>
</dbReference>
<evidence type="ECO:0000256" key="12">
    <source>
        <dbReference type="PROSITE-ProRule" id="PRU00192"/>
    </source>
</evidence>
<dbReference type="Pfam" id="PF00617">
    <property type="entry name" value="RasGEF"/>
    <property type="match status" value="1"/>
</dbReference>
<evidence type="ECO:0000256" key="2">
    <source>
        <dbReference type="ARBA" id="ARBA00022443"/>
    </source>
</evidence>
<dbReference type="InterPro" id="IPR000640">
    <property type="entry name" value="EFG_V-like"/>
</dbReference>
<organism evidence="19 20">
    <name type="scientific">Steccherinum ochraceum</name>
    <dbReference type="NCBI Taxonomy" id="92696"/>
    <lineage>
        <taxon>Eukaryota</taxon>
        <taxon>Fungi</taxon>
        <taxon>Dikarya</taxon>
        <taxon>Basidiomycota</taxon>
        <taxon>Agaricomycotina</taxon>
        <taxon>Agaricomycetes</taxon>
        <taxon>Polyporales</taxon>
        <taxon>Steccherinaceae</taxon>
        <taxon>Steccherinum</taxon>
    </lineage>
</organism>
<keyword evidence="5" id="KW-0547">Nucleotide-binding</keyword>
<dbReference type="InterPro" id="IPR041095">
    <property type="entry name" value="EFG_II"/>
</dbReference>
<dbReference type="SMART" id="SM00326">
    <property type="entry name" value="SH3"/>
    <property type="match status" value="1"/>
</dbReference>
<dbReference type="Gene3D" id="3.30.70.870">
    <property type="entry name" value="Elongation Factor G (Translational Gtpase), domain 3"/>
    <property type="match status" value="1"/>
</dbReference>
<feature type="region of interest" description="Disordered" evidence="13">
    <location>
        <begin position="447"/>
        <end position="470"/>
    </location>
</feature>
<dbReference type="Gene3D" id="3.30.230.10">
    <property type="match status" value="1"/>
</dbReference>
<dbReference type="CDD" id="cd00201">
    <property type="entry name" value="WW"/>
    <property type="match status" value="1"/>
</dbReference>
<feature type="compositionally biased region" description="Pro residues" evidence="13">
    <location>
        <begin position="1365"/>
        <end position="1378"/>
    </location>
</feature>
<feature type="domain" description="WW" evidence="16">
    <location>
        <begin position="1326"/>
        <end position="1360"/>
    </location>
</feature>
<evidence type="ECO:0000256" key="13">
    <source>
        <dbReference type="SAM" id="MobiDB-lite"/>
    </source>
</evidence>
<feature type="compositionally biased region" description="Low complexity" evidence="13">
    <location>
        <begin position="1225"/>
        <end position="1236"/>
    </location>
</feature>
<dbReference type="OrthoDB" id="546434at2759"/>
<evidence type="ECO:0000256" key="6">
    <source>
        <dbReference type="ARBA" id="ARBA00022801"/>
    </source>
</evidence>
<dbReference type="SUPFAM" id="SSF48366">
    <property type="entry name" value="Ras GEF"/>
    <property type="match status" value="1"/>
</dbReference>
<evidence type="ECO:0000259" key="14">
    <source>
        <dbReference type="PROSITE" id="PS50002"/>
    </source>
</evidence>
<dbReference type="GO" id="GO:0007264">
    <property type="term" value="P:small GTPase-mediated signal transduction"/>
    <property type="evidence" value="ECO:0007669"/>
    <property type="project" value="InterPro"/>
</dbReference>
<dbReference type="SUPFAM" id="SSF54980">
    <property type="entry name" value="EF-G C-terminal domain-like"/>
    <property type="match status" value="2"/>
</dbReference>
<feature type="compositionally biased region" description="Low complexity" evidence="13">
    <location>
        <begin position="1442"/>
        <end position="1451"/>
    </location>
</feature>
<feature type="region of interest" description="Disordered" evidence="13">
    <location>
        <begin position="1911"/>
        <end position="1956"/>
    </location>
</feature>
<dbReference type="SMART" id="SM00229">
    <property type="entry name" value="RasGEFN"/>
    <property type="match status" value="1"/>
</dbReference>
<evidence type="ECO:0000259" key="16">
    <source>
        <dbReference type="PROSITE" id="PS50020"/>
    </source>
</evidence>
<dbReference type="GO" id="GO:0005525">
    <property type="term" value="F:GTP binding"/>
    <property type="evidence" value="ECO:0007669"/>
    <property type="project" value="UniProtKB-KW"/>
</dbReference>
<gene>
    <name evidence="19" type="primary">RIA1</name>
    <name evidence="19" type="ORF">EIP91_004001</name>
</gene>
<dbReference type="InterPro" id="IPR036964">
    <property type="entry name" value="RASGEF_cat_dom_sf"/>
</dbReference>
<dbReference type="Pfam" id="PF25118">
    <property type="entry name" value="EFL1"/>
    <property type="match status" value="1"/>
</dbReference>
<evidence type="ECO:0000259" key="15">
    <source>
        <dbReference type="PROSITE" id="PS50009"/>
    </source>
</evidence>
<dbReference type="Gene3D" id="1.10.840.10">
    <property type="entry name" value="Ras guanine-nucleotide exchange factors catalytic domain"/>
    <property type="match status" value="1"/>
</dbReference>
<protein>
    <recommendedName>
        <fullName evidence="9">Ribosome assembly protein 1</fullName>
    </recommendedName>
    <alternativeName>
        <fullName evidence="10">Elongation factor-like 1</fullName>
    </alternativeName>
</protein>
<proteinExistence type="predicted"/>
<dbReference type="SMART" id="SM00147">
    <property type="entry name" value="RasGEF"/>
    <property type="match status" value="1"/>
</dbReference>
<evidence type="ECO:0000256" key="8">
    <source>
        <dbReference type="ARBA" id="ARBA00048548"/>
    </source>
</evidence>
<keyword evidence="6" id="KW-0378">Hydrolase</keyword>
<dbReference type="PROSITE" id="PS50020">
    <property type="entry name" value="WW_DOMAIN_2"/>
    <property type="match status" value="1"/>
</dbReference>
<dbReference type="CDD" id="cd01681">
    <property type="entry name" value="aeEF2_snRNP_like_IV"/>
    <property type="match status" value="1"/>
</dbReference>
<evidence type="ECO:0000256" key="4">
    <source>
        <dbReference type="ARBA" id="ARBA00022517"/>
    </source>
</evidence>
<dbReference type="InterPro" id="IPR027417">
    <property type="entry name" value="P-loop_NTPase"/>
</dbReference>
<dbReference type="FunFam" id="2.30.30.40:FF:000072">
    <property type="entry name" value="Unconventional Myosin IB"/>
    <property type="match status" value="1"/>
</dbReference>
<dbReference type="Gene3D" id="3.30.70.240">
    <property type="match status" value="1"/>
</dbReference>
<feature type="region of interest" description="Disordered" evidence="13">
    <location>
        <begin position="733"/>
        <end position="753"/>
    </location>
</feature>
<dbReference type="CDD" id="cd00155">
    <property type="entry name" value="RasGEF"/>
    <property type="match status" value="1"/>
</dbReference>
<dbReference type="GO" id="GO:1990904">
    <property type="term" value="C:ribonucleoprotein complex"/>
    <property type="evidence" value="ECO:0007669"/>
    <property type="project" value="TreeGrafter"/>
</dbReference>
<dbReference type="Gene3D" id="2.30.30.40">
    <property type="entry name" value="SH3 Domains"/>
    <property type="match status" value="1"/>
</dbReference>
<keyword evidence="3" id="KW-0963">Cytoplasm</keyword>
<dbReference type="SUPFAM" id="SSF54211">
    <property type="entry name" value="Ribosomal protein S5 domain 2-like"/>
    <property type="match status" value="1"/>
</dbReference>
<dbReference type="CDD" id="cd16261">
    <property type="entry name" value="EF2_snRNP_III"/>
    <property type="match status" value="1"/>
</dbReference>
<dbReference type="InterPro" id="IPR001202">
    <property type="entry name" value="WW_dom"/>
</dbReference>
<dbReference type="CDD" id="cd01885">
    <property type="entry name" value="EF2"/>
    <property type="match status" value="1"/>
</dbReference>
<dbReference type="Gene3D" id="3.40.50.300">
    <property type="entry name" value="P-loop containing nucleotide triphosphate hydrolases"/>
    <property type="match status" value="1"/>
</dbReference>
<dbReference type="FunFam" id="3.30.70.240:FF:000006">
    <property type="entry name" value="Elongation factor like GTPase 1"/>
    <property type="match status" value="1"/>
</dbReference>
<dbReference type="STRING" id="92696.A0A4R0RQ59"/>
<dbReference type="GO" id="GO:0003924">
    <property type="term" value="F:GTPase activity"/>
    <property type="evidence" value="ECO:0007669"/>
    <property type="project" value="InterPro"/>
</dbReference>
<dbReference type="Gene3D" id="2.40.30.10">
    <property type="entry name" value="Translation factors"/>
    <property type="match status" value="1"/>
</dbReference>
<evidence type="ECO:0000313" key="19">
    <source>
        <dbReference type="EMBL" id="TCD64534.1"/>
    </source>
</evidence>
<feature type="region of interest" description="Disordered" evidence="13">
    <location>
        <begin position="1355"/>
        <end position="1465"/>
    </location>
</feature>
<dbReference type="Pfam" id="PF00018">
    <property type="entry name" value="SH3_1"/>
    <property type="match status" value="1"/>
</dbReference>
<dbReference type="PROSITE" id="PS50009">
    <property type="entry name" value="RASGEF_CAT"/>
    <property type="match status" value="1"/>
</dbReference>
<dbReference type="PROSITE" id="PS50002">
    <property type="entry name" value="SH3"/>
    <property type="match status" value="1"/>
</dbReference>
<reference evidence="19 20" key="1">
    <citation type="submission" date="2018-11" db="EMBL/GenBank/DDBJ databases">
        <title>Genome assembly of Steccherinum ochraceum LE-BIN_3174, the white-rot fungus of the Steccherinaceae family (The Residual Polyporoid clade, Polyporales, Basidiomycota).</title>
        <authorList>
            <person name="Fedorova T.V."/>
            <person name="Glazunova O.A."/>
            <person name="Landesman E.O."/>
            <person name="Moiseenko K.V."/>
            <person name="Psurtseva N.V."/>
            <person name="Savinova O.S."/>
            <person name="Shakhova N.V."/>
            <person name="Tyazhelova T.V."/>
            <person name="Vasina D.V."/>
        </authorList>
    </citation>
    <scope>NUCLEOTIDE SEQUENCE [LARGE SCALE GENOMIC DNA]</scope>
    <source>
        <strain evidence="19 20">LE-BIN_3174</strain>
    </source>
</reference>
<dbReference type="CDD" id="cd06224">
    <property type="entry name" value="REM"/>
    <property type="match status" value="1"/>
</dbReference>
<comment type="subcellular location">
    <subcellularLocation>
        <location evidence="1">Cytoplasm</location>
    </subcellularLocation>
</comment>
<dbReference type="InterPro" id="IPR036028">
    <property type="entry name" value="SH3-like_dom_sf"/>
</dbReference>
<evidence type="ECO:0000256" key="9">
    <source>
        <dbReference type="ARBA" id="ARBA00068031"/>
    </source>
</evidence>
<comment type="catalytic activity">
    <reaction evidence="8">
        <text>GTP + H2O = GDP + phosphate + H(+)</text>
        <dbReference type="Rhea" id="RHEA:19669"/>
        <dbReference type="ChEBI" id="CHEBI:15377"/>
        <dbReference type="ChEBI" id="CHEBI:15378"/>
        <dbReference type="ChEBI" id="CHEBI:37565"/>
        <dbReference type="ChEBI" id="CHEBI:43474"/>
        <dbReference type="ChEBI" id="CHEBI:58189"/>
    </reaction>
</comment>
<evidence type="ECO:0000256" key="3">
    <source>
        <dbReference type="ARBA" id="ARBA00022490"/>
    </source>
</evidence>
<dbReference type="PRINTS" id="PR00315">
    <property type="entry name" value="ELONGATNFCT"/>
</dbReference>
<feature type="region of interest" description="Disordered" evidence="13">
    <location>
        <begin position="1212"/>
        <end position="1245"/>
    </location>
</feature>
<evidence type="ECO:0000259" key="18">
    <source>
        <dbReference type="PROSITE" id="PS51722"/>
    </source>
</evidence>
<keyword evidence="20" id="KW-1185">Reference proteome</keyword>
<dbReference type="InterPro" id="IPR023578">
    <property type="entry name" value="Ras_GEF_dom_sf"/>
</dbReference>
<dbReference type="Pfam" id="PF23518">
    <property type="entry name" value="WW_2"/>
    <property type="match status" value="1"/>
</dbReference>
<evidence type="ECO:0000256" key="5">
    <source>
        <dbReference type="ARBA" id="ARBA00022741"/>
    </source>
</evidence>
<dbReference type="Pfam" id="PF00679">
    <property type="entry name" value="EFG_C"/>
    <property type="match status" value="1"/>
</dbReference>
<dbReference type="InterPro" id="IPR014721">
    <property type="entry name" value="Ribsml_uS5_D2-typ_fold_subgr"/>
</dbReference>
<dbReference type="Pfam" id="PF00618">
    <property type="entry name" value="RasGEF_N"/>
    <property type="match status" value="1"/>
</dbReference>
<dbReference type="FunFam" id="3.90.1430.10:FF:000002">
    <property type="entry name" value="Elongation factor like GTPase 1"/>
    <property type="match status" value="1"/>
</dbReference>
<feature type="compositionally biased region" description="Basic and acidic residues" evidence="13">
    <location>
        <begin position="1431"/>
        <end position="1441"/>
    </location>
</feature>
<dbReference type="SUPFAM" id="SSF52540">
    <property type="entry name" value="P-loop containing nucleoside triphosphate hydrolases"/>
    <property type="match status" value="1"/>
</dbReference>
<evidence type="ECO:0000256" key="7">
    <source>
        <dbReference type="ARBA" id="ARBA00023134"/>
    </source>
</evidence>
<accession>A0A4R0RQ59</accession>
<dbReference type="Pfam" id="PF00009">
    <property type="entry name" value="GTP_EFTU"/>
    <property type="match status" value="1"/>
</dbReference>
<feature type="domain" description="SH3" evidence="14">
    <location>
        <begin position="1114"/>
        <end position="1173"/>
    </location>
</feature>
<dbReference type="InterPro" id="IPR020568">
    <property type="entry name" value="Ribosomal_Su5_D2-typ_SF"/>
</dbReference>
<dbReference type="GO" id="GO:0005085">
    <property type="term" value="F:guanyl-nucleotide exchange factor activity"/>
    <property type="evidence" value="ECO:0007669"/>
    <property type="project" value="UniProtKB-KW"/>
</dbReference>
<comment type="caution">
    <text evidence="19">The sequence shown here is derived from an EMBL/GenBank/DDBJ whole genome shotgun (WGS) entry which is preliminary data.</text>
</comment>
<dbReference type="Pfam" id="PF14492">
    <property type="entry name" value="EFG_III"/>
    <property type="match status" value="1"/>
</dbReference>
<evidence type="ECO:0000313" key="20">
    <source>
        <dbReference type="Proteomes" id="UP000292702"/>
    </source>
</evidence>
<dbReference type="InterPro" id="IPR009000">
    <property type="entry name" value="Transl_B-barrel_sf"/>
</dbReference>
<dbReference type="InterPro" id="IPR000795">
    <property type="entry name" value="T_Tr_GTP-bd_dom"/>
</dbReference>
<dbReference type="FunFam" id="3.30.70.870:FF:000002">
    <property type="entry name" value="Translation elongation factor 2"/>
    <property type="match status" value="1"/>
</dbReference>
<dbReference type="GO" id="GO:0042256">
    <property type="term" value="P:cytosolic ribosome assembly"/>
    <property type="evidence" value="ECO:0007669"/>
    <property type="project" value="TreeGrafter"/>
</dbReference>
<dbReference type="PROSITE" id="PS50212">
    <property type="entry name" value="RASGEF_NTER"/>
    <property type="match status" value="1"/>
</dbReference>
<dbReference type="InterPro" id="IPR001895">
    <property type="entry name" value="RASGEF_cat_dom"/>
</dbReference>
<keyword evidence="11" id="KW-0344">Guanine-nucleotide releasing factor</keyword>
<keyword evidence="4" id="KW-0690">Ribosome biogenesis</keyword>
<dbReference type="InterPro" id="IPR056752">
    <property type="entry name" value="EFL1"/>
</dbReference>
<dbReference type="InterPro" id="IPR035647">
    <property type="entry name" value="EFG_III/V"/>
</dbReference>
<evidence type="ECO:0000256" key="11">
    <source>
        <dbReference type="PROSITE-ProRule" id="PRU00168"/>
    </source>
</evidence>
<feature type="compositionally biased region" description="Polar residues" evidence="13">
    <location>
        <begin position="1947"/>
        <end position="1956"/>
    </location>
</feature>
<feature type="compositionally biased region" description="Polar residues" evidence="13">
    <location>
        <begin position="1388"/>
        <end position="1400"/>
    </location>
</feature>